<dbReference type="AlphaFoldDB" id="A0A9W8XI78"/>
<comment type="caution">
    <text evidence="2">The sequence shown here is derived from an EMBL/GenBank/DDBJ whole genome shotgun (WGS) entry which is preliminary data.</text>
</comment>
<feature type="region of interest" description="Disordered" evidence="1">
    <location>
        <begin position="106"/>
        <end position="201"/>
    </location>
</feature>
<evidence type="ECO:0000313" key="3">
    <source>
        <dbReference type="Proteomes" id="UP001140513"/>
    </source>
</evidence>
<name>A0A9W8XI78_9PLEO</name>
<dbReference type="Proteomes" id="UP001140513">
    <property type="component" value="Unassembled WGS sequence"/>
</dbReference>
<sequence>MSAPYPTPFTAEEERSLKYIGHLAAELYLDDNIKICVSTGFNAVHTNSPYSAGIVTKQDGVHRTLYGRFIGVTRMEALCRLLGRVELDMYSVNVQADMYERNQMARANEEKQEIGEKRKRVDGGGQEDDVAEDDNNRKKLKPKLKAKVLDTPSRHMRSNSVISLKSEGDEQGKTTRSTRATRATRAKKIEEDIIQEDDGEE</sequence>
<protein>
    <submittedName>
        <fullName evidence="2">Uncharacterized protein</fullName>
    </submittedName>
</protein>
<feature type="compositionally biased region" description="Basic and acidic residues" evidence="1">
    <location>
        <begin position="107"/>
        <end position="122"/>
    </location>
</feature>
<gene>
    <name evidence="2" type="ORF">N0V89_006776</name>
</gene>
<dbReference type="EMBL" id="JAPEUX010000005">
    <property type="protein sequence ID" value="KAJ4351434.1"/>
    <property type="molecule type" value="Genomic_DNA"/>
</dbReference>
<dbReference type="RefSeq" id="XP_056069790.1">
    <property type="nucleotide sequence ID" value="XM_056215543.1"/>
</dbReference>
<dbReference type="GeneID" id="80910306"/>
<keyword evidence="3" id="KW-1185">Reference proteome</keyword>
<proteinExistence type="predicted"/>
<feature type="compositionally biased region" description="Acidic residues" evidence="1">
    <location>
        <begin position="192"/>
        <end position="201"/>
    </location>
</feature>
<organism evidence="2 3">
    <name type="scientific">Didymosphaeria variabile</name>
    <dbReference type="NCBI Taxonomy" id="1932322"/>
    <lineage>
        <taxon>Eukaryota</taxon>
        <taxon>Fungi</taxon>
        <taxon>Dikarya</taxon>
        <taxon>Ascomycota</taxon>
        <taxon>Pezizomycotina</taxon>
        <taxon>Dothideomycetes</taxon>
        <taxon>Pleosporomycetidae</taxon>
        <taxon>Pleosporales</taxon>
        <taxon>Massarineae</taxon>
        <taxon>Didymosphaeriaceae</taxon>
        <taxon>Didymosphaeria</taxon>
    </lineage>
</organism>
<evidence type="ECO:0000256" key="1">
    <source>
        <dbReference type="SAM" id="MobiDB-lite"/>
    </source>
</evidence>
<evidence type="ECO:0000313" key="2">
    <source>
        <dbReference type="EMBL" id="KAJ4351434.1"/>
    </source>
</evidence>
<accession>A0A9W8XI78</accession>
<reference evidence="2" key="1">
    <citation type="submission" date="2022-10" db="EMBL/GenBank/DDBJ databases">
        <title>Tapping the CABI collections for fungal endophytes: first genome assemblies for Collariella, Neodidymelliopsis, Ascochyta clinopodiicola, Didymella pomorum, Didymosphaeria variabile, Neocosmospora piperis and Neocucurbitaria cava.</title>
        <authorList>
            <person name="Hill R."/>
        </authorList>
    </citation>
    <scope>NUCLEOTIDE SEQUENCE</scope>
    <source>
        <strain evidence="2">IMI 356815</strain>
    </source>
</reference>
<feature type="compositionally biased region" description="Low complexity" evidence="1">
    <location>
        <begin position="174"/>
        <end position="183"/>
    </location>
</feature>